<evidence type="ECO:0000256" key="3">
    <source>
        <dbReference type="ARBA" id="ARBA00005923"/>
    </source>
</evidence>
<keyword evidence="10" id="KW-0496">Mitochondrion</keyword>
<dbReference type="PANTHER" id="PTHR15223:SF1">
    <property type="entry name" value="NADH DEHYDROGENASE [UBIQUINONE] 1 BETA SUBCOMPLEX SUBUNIT 2, MITOCHONDRIAL"/>
    <property type="match status" value="1"/>
</dbReference>
<keyword evidence="11" id="KW-0472">Membrane</keyword>
<dbReference type="GO" id="GO:0045271">
    <property type="term" value="C:respiratory chain complex I"/>
    <property type="evidence" value="ECO:0007669"/>
    <property type="project" value="InterPro"/>
</dbReference>
<comment type="subunit">
    <text evidence="4">Complex I is composed of 45 different subunits.</text>
</comment>
<proteinExistence type="inferred from homology"/>
<dbReference type="Pfam" id="PF14813">
    <property type="entry name" value="NADH_B2"/>
    <property type="match status" value="1"/>
</dbReference>
<evidence type="ECO:0000313" key="13">
    <source>
        <dbReference type="Proteomes" id="UP000663879"/>
    </source>
</evidence>
<dbReference type="OrthoDB" id="6241903at2759"/>
<sequence>MIRDIKKVKLIDRLINAKRIFNQRTIKTSSLRLGGAPAHGHEVKKGNSLFSWFVVPEHPKVHQGYVYREAANLQGATNATIGKLAITLAWFWVFYNIWKVPESTFGHMPYPDTSKWTDAELGIPADDE</sequence>
<keyword evidence="8" id="KW-0809">Transit peptide</keyword>
<dbReference type="InterPro" id="IPR026627">
    <property type="entry name" value="NDUFB2_animal"/>
</dbReference>
<evidence type="ECO:0000256" key="1">
    <source>
        <dbReference type="ARBA" id="ARBA00003195"/>
    </source>
</evidence>
<evidence type="ECO:0000256" key="4">
    <source>
        <dbReference type="ARBA" id="ARBA00011533"/>
    </source>
</evidence>
<protein>
    <recommendedName>
        <fullName evidence="14">NADH dehydrogenase [ubiquinone] 1 beta subcomplex subunit 2, mitochondrial</fullName>
    </recommendedName>
</protein>
<dbReference type="PANTHER" id="PTHR15223">
    <property type="entry name" value="NADH-UBIQUINONE OXIDOREDUCTASE AGGG SUBUNIT"/>
    <property type="match status" value="1"/>
</dbReference>
<evidence type="ECO:0000256" key="6">
    <source>
        <dbReference type="ARBA" id="ARBA00022660"/>
    </source>
</evidence>
<comment type="similarity">
    <text evidence="3">Belongs to the complex I NDUFB2 subunit family.</text>
</comment>
<comment type="subcellular location">
    <subcellularLocation>
        <location evidence="2">Mitochondrion inner membrane</location>
        <topology evidence="2">Peripheral membrane protein</topology>
        <orientation evidence="2">Matrix side</orientation>
    </subcellularLocation>
</comment>
<dbReference type="GO" id="GO:0005743">
    <property type="term" value="C:mitochondrial inner membrane"/>
    <property type="evidence" value="ECO:0007669"/>
    <property type="project" value="UniProtKB-SubCell"/>
</dbReference>
<accession>A0A813SUD4</accession>
<evidence type="ECO:0000313" key="12">
    <source>
        <dbReference type="EMBL" id="CAF0800817.1"/>
    </source>
</evidence>
<evidence type="ECO:0008006" key="14">
    <source>
        <dbReference type="Google" id="ProtNLM"/>
    </source>
</evidence>
<comment type="function">
    <text evidence="1">Accessory subunit of the mitochondrial membrane respiratory chain NADH dehydrogenase (Complex I), that is believed not to be involved in catalysis. Complex I functions in the transfer of electrons from NADH to the respiratory chain. The immediate electron acceptor for the enzyme is believed to be ubiquinone.</text>
</comment>
<evidence type="ECO:0000256" key="9">
    <source>
        <dbReference type="ARBA" id="ARBA00022982"/>
    </source>
</evidence>
<organism evidence="12 13">
    <name type="scientific">Brachionus calyciflorus</name>
    <dbReference type="NCBI Taxonomy" id="104777"/>
    <lineage>
        <taxon>Eukaryota</taxon>
        <taxon>Metazoa</taxon>
        <taxon>Spiralia</taxon>
        <taxon>Gnathifera</taxon>
        <taxon>Rotifera</taxon>
        <taxon>Eurotatoria</taxon>
        <taxon>Monogononta</taxon>
        <taxon>Pseudotrocha</taxon>
        <taxon>Ploima</taxon>
        <taxon>Brachionidae</taxon>
        <taxon>Brachionus</taxon>
    </lineage>
</organism>
<keyword evidence="13" id="KW-1185">Reference proteome</keyword>
<evidence type="ECO:0000256" key="10">
    <source>
        <dbReference type="ARBA" id="ARBA00023128"/>
    </source>
</evidence>
<keyword evidence="6" id="KW-0679">Respiratory chain</keyword>
<comment type="caution">
    <text evidence="12">The sequence shown here is derived from an EMBL/GenBank/DDBJ whole genome shotgun (WGS) entry which is preliminary data.</text>
</comment>
<dbReference type="GO" id="GO:0032981">
    <property type="term" value="P:mitochondrial respiratory chain complex I assembly"/>
    <property type="evidence" value="ECO:0007669"/>
    <property type="project" value="TreeGrafter"/>
</dbReference>
<evidence type="ECO:0000256" key="5">
    <source>
        <dbReference type="ARBA" id="ARBA00022448"/>
    </source>
</evidence>
<reference evidence="12" key="1">
    <citation type="submission" date="2021-02" db="EMBL/GenBank/DDBJ databases">
        <authorList>
            <person name="Nowell W R."/>
        </authorList>
    </citation>
    <scope>NUCLEOTIDE SEQUENCE</scope>
    <source>
        <strain evidence="12">Ploen Becks lab</strain>
    </source>
</reference>
<dbReference type="AlphaFoldDB" id="A0A813SUD4"/>
<gene>
    <name evidence="12" type="ORF">OXX778_LOCUS6457</name>
</gene>
<evidence type="ECO:0000256" key="11">
    <source>
        <dbReference type="ARBA" id="ARBA00023136"/>
    </source>
</evidence>
<keyword evidence="5" id="KW-0813">Transport</keyword>
<evidence type="ECO:0000256" key="2">
    <source>
        <dbReference type="ARBA" id="ARBA00004443"/>
    </source>
</evidence>
<dbReference type="Proteomes" id="UP000663879">
    <property type="component" value="Unassembled WGS sequence"/>
</dbReference>
<keyword evidence="9" id="KW-0249">Electron transport</keyword>
<name>A0A813SUD4_9BILA</name>
<dbReference type="EMBL" id="CAJNOC010000765">
    <property type="protein sequence ID" value="CAF0800817.1"/>
    <property type="molecule type" value="Genomic_DNA"/>
</dbReference>
<keyword evidence="7" id="KW-0999">Mitochondrion inner membrane</keyword>
<evidence type="ECO:0000256" key="7">
    <source>
        <dbReference type="ARBA" id="ARBA00022792"/>
    </source>
</evidence>
<evidence type="ECO:0000256" key="8">
    <source>
        <dbReference type="ARBA" id="ARBA00022946"/>
    </source>
</evidence>